<dbReference type="RefSeq" id="WP_369721890.1">
    <property type="nucleotide sequence ID" value="NZ_CP165734.1"/>
</dbReference>
<dbReference type="AlphaFoldDB" id="A0AB39XI94"/>
<evidence type="ECO:0000313" key="1">
    <source>
        <dbReference type="EMBL" id="XDV57467.1"/>
    </source>
</evidence>
<reference evidence="1" key="1">
    <citation type="submission" date="2024-08" db="EMBL/GenBank/DDBJ databases">
        <authorList>
            <person name="Chaddad Z."/>
            <person name="Lamrabet M."/>
            <person name="Bouhnik O."/>
            <person name="Alami S."/>
            <person name="Wipf D."/>
            <person name="Courty P.E."/>
            <person name="Missbah El Idrissi M."/>
        </authorList>
    </citation>
    <scope>NUCLEOTIDE SEQUENCE</scope>
    <source>
        <strain evidence="1">LLZ17</strain>
    </source>
</reference>
<name>A0AB39XI94_9BRAD</name>
<proteinExistence type="predicted"/>
<accession>A0AB39XI94</accession>
<gene>
    <name evidence="1" type="ORF">AB8Z38_33825</name>
</gene>
<protein>
    <submittedName>
        <fullName evidence="1">Uncharacterized protein</fullName>
    </submittedName>
</protein>
<sequence length="46" mass="5414">MTRHIEPYRYEIQHGDDADFVTYQRNSGDGVWQTISMWMIPDPAGQ</sequence>
<organism evidence="1">
    <name type="scientific">Bradyrhizobium sp. LLZ17</name>
    <dbReference type="NCBI Taxonomy" id="3239388"/>
    <lineage>
        <taxon>Bacteria</taxon>
        <taxon>Pseudomonadati</taxon>
        <taxon>Pseudomonadota</taxon>
        <taxon>Alphaproteobacteria</taxon>
        <taxon>Hyphomicrobiales</taxon>
        <taxon>Nitrobacteraceae</taxon>
        <taxon>Bradyrhizobium</taxon>
    </lineage>
</organism>
<dbReference type="EMBL" id="CP165734">
    <property type="protein sequence ID" value="XDV57467.1"/>
    <property type="molecule type" value="Genomic_DNA"/>
</dbReference>